<dbReference type="PROSITE" id="PS00211">
    <property type="entry name" value="ABC_TRANSPORTER_1"/>
    <property type="match status" value="1"/>
</dbReference>
<keyword evidence="6" id="KW-0067">ATP-binding</keyword>
<dbReference type="InterPro" id="IPR003593">
    <property type="entry name" value="AAA+_ATPase"/>
</dbReference>
<comment type="similarity">
    <text evidence="2">Belongs to the ABC transporter superfamily.</text>
</comment>
<sequence>MNISVENITFKYDDTVILDDLSLTIESGQYIAIVGANGSGKTTLARILAGLLLPQEGQVKIDDAIIVEDNIYDLREHIGMVFQNPEDQFVGVTVRDDIAFGLENYGVERDEMIALIDEFSKRTGVDQLLNREPSHLSGGQKQRVAIASALALHPDFIIFDEATSMLDPEGRHDVQAVIRELFNETHKTIIMITHDLDEALASDRMIVMNQGVIVADDHPHTIFASDIDLGQYHLAEPFVVELSKTLKAAGLIDRVYFDEKELVQAL</sequence>
<evidence type="ECO:0000313" key="10">
    <source>
        <dbReference type="EMBL" id="TLG73836.1"/>
    </source>
</evidence>
<evidence type="ECO:0000256" key="1">
    <source>
        <dbReference type="ARBA" id="ARBA00004202"/>
    </source>
</evidence>
<keyword evidence="11" id="KW-1185">Reference proteome</keyword>
<comment type="caution">
    <text evidence="10">The sequence shown here is derived from an EMBL/GenBank/DDBJ whole genome shotgun (WGS) entry which is preliminary data.</text>
</comment>
<evidence type="ECO:0000256" key="8">
    <source>
        <dbReference type="ARBA" id="ARBA00023136"/>
    </source>
</evidence>
<comment type="subcellular location">
    <subcellularLocation>
        <location evidence="1">Cell membrane</location>
        <topology evidence="1">Peripheral membrane protein</topology>
    </subcellularLocation>
</comment>
<evidence type="ECO:0000256" key="4">
    <source>
        <dbReference type="ARBA" id="ARBA00022475"/>
    </source>
</evidence>
<keyword evidence="5" id="KW-0547">Nucleotide-binding</keyword>
<dbReference type="EMBL" id="VBWP01000005">
    <property type="protein sequence ID" value="TLG73836.1"/>
    <property type="molecule type" value="Genomic_DNA"/>
</dbReference>
<dbReference type="NCBIfam" id="TIGR04520">
    <property type="entry name" value="ECF_ATPase_1"/>
    <property type="match status" value="1"/>
</dbReference>
<evidence type="ECO:0000256" key="3">
    <source>
        <dbReference type="ARBA" id="ARBA00022448"/>
    </source>
</evidence>
<dbReference type="GO" id="GO:0005524">
    <property type="term" value="F:ATP binding"/>
    <property type="evidence" value="ECO:0007669"/>
    <property type="project" value="UniProtKB-KW"/>
</dbReference>
<accession>A0A5R8QC43</accession>
<dbReference type="GO" id="GO:0043190">
    <property type="term" value="C:ATP-binding cassette (ABC) transporter complex"/>
    <property type="evidence" value="ECO:0007669"/>
    <property type="project" value="TreeGrafter"/>
</dbReference>
<dbReference type="Proteomes" id="UP000306912">
    <property type="component" value="Unassembled WGS sequence"/>
</dbReference>
<dbReference type="Pfam" id="PF00005">
    <property type="entry name" value="ABC_tran"/>
    <property type="match status" value="1"/>
</dbReference>
<evidence type="ECO:0000256" key="6">
    <source>
        <dbReference type="ARBA" id="ARBA00022840"/>
    </source>
</evidence>
<dbReference type="GO" id="GO:0016887">
    <property type="term" value="F:ATP hydrolysis activity"/>
    <property type="evidence" value="ECO:0007669"/>
    <property type="project" value="InterPro"/>
</dbReference>
<dbReference type="FunFam" id="3.40.50.300:FF:000224">
    <property type="entry name" value="Energy-coupling factor transporter ATP-binding protein EcfA"/>
    <property type="match status" value="1"/>
</dbReference>
<dbReference type="InterPro" id="IPR050095">
    <property type="entry name" value="ECF_ABC_transporter_ATP-bd"/>
</dbReference>
<keyword evidence="7" id="KW-1278">Translocase</keyword>
<dbReference type="FunCoup" id="A0A5R8QC43">
    <property type="interactions" value="245"/>
</dbReference>
<dbReference type="InParanoid" id="A0A5R8QC43"/>
<evidence type="ECO:0000256" key="7">
    <source>
        <dbReference type="ARBA" id="ARBA00022967"/>
    </source>
</evidence>
<organism evidence="10 11">
    <name type="scientific">Culicoidibacter larvae</name>
    <dbReference type="NCBI Taxonomy" id="2579976"/>
    <lineage>
        <taxon>Bacteria</taxon>
        <taxon>Bacillati</taxon>
        <taxon>Bacillota</taxon>
        <taxon>Culicoidibacteria</taxon>
        <taxon>Culicoidibacterales</taxon>
        <taxon>Culicoidibacteraceae</taxon>
        <taxon>Culicoidibacter</taxon>
    </lineage>
</organism>
<dbReference type="InterPro" id="IPR003439">
    <property type="entry name" value="ABC_transporter-like_ATP-bd"/>
</dbReference>
<evidence type="ECO:0000256" key="2">
    <source>
        <dbReference type="ARBA" id="ARBA00005417"/>
    </source>
</evidence>
<dbReference type="InterPro" id="IPR027417">
    <property type="entry name" value="P-loop_NTPase"/>
</dbReference>
<protein>
    <submittedName>
        <fullName evidence="10">Energy-coupling factor transporter ATPase</fullName>
    </submittedName>
</protein>
<feature type="domain" description="ABC transporter" evidence="9">
    <location>
        <begin position="3"/>
        <end position="235"/>
    </location>
</feature>
<dbReference type="NCBIfam" id="NF010167">
    <property type="entry name" value="PRK13648.1"/>
    <property type="match status" value="1"/>
</dbReference>
<dbReference type="SMART" id="SM00382">
    <property type="entry name" value="AAA"/>
    <property type="match status" value="1"/>
</dbReference>
<dbReference type="PANTHER" id="PTHR43553">
    <property type="entry name" value="HEAVY METAL TRANSPORTER"/>
    <property type="match status" value="1"/>
</dbReference>
<keyword evidence="4" id="KW-1003">Cell membrane</keyword>
<dbReference type="InterPro" id="IPR030947">
    <property type="entry name" value="EcfA_1"/>
</dbReference>
<reference evidence="10 11" key="1">
    <citation type="submission" date="2019-05" db="EMBL/GenBank/DDBJ databases">
        <title>Culicoidintestinum kansasii gen. nov., sp. nov. from the gastrointestinal tract of the biting midge, Culicoides sonorensis.</title>
        <authorList>
            <person name="Neupane S."/>
            <person name="Ghosh A."/>
            <person name="Gunther S."/>
            <person name="Martin K."/>
            <person name="Zurek L."/>
        </authorList>
    </citation>
    <scope>NUCLEOTIDE SEQUENCE [LARGE SCALE GENOMIC DNA]</scope>
    <source>
        <strain evidence="10 11">CS-1</strain>
    </source>
</reference>
<keyword evidence="8" id="KW-0472">Membrane</keyword>
<keyword evidence="3" id="KW-0813">Transport</keyword>
<dbReference type="SUPFAM" id="SSF52540">
    <property type="entry name" value="P-loop containing nucleoside triphosphate hydrolases"/>
    <property type="match status" value="1"/>
</dbReference>
<dbReference type="InterPro" id="IPR017871">
    <property type="entry name" value="ABC_transporter-like_CS"/>
</dbReference>
<evidence type="ECO:0000259" key="9">
    <source>
        <dbReference type="PROSITE" id="PS50893"/>
    </source>
</evidence>
<evidence type="ECO:0000256" key="5">
    <source>
        <dbReference type="ARBA" id="ARBA00022741"/>
    </source>
</evidence>
<dbReference type="PANTHER" id="PTHR43553:SF24">
    <property type="entry name" value="ENERGY-COUPLING FACTOR TRANSPORTER ATP-BINDING PROTEIN ECFA1"/>
    <property type="match status" value="1"/>
</dbReference>
<gene>
    <name evidence="10" type="ORF">FEZ08_06795</name>
</gene>
<dbReference type="InterPro" id="IPR015856">
    <property type="entry name" value="ABC_transpr_CbiO/EcfA_su"/>
</dbReference>
<proteinExistence type="inferred from homology"/>
<dbReference type="Gene3D" id="3.40.50.300">
    <property type="entry name" value="P-loop containing nucleotide triphosphate hydrolases"/>
    <property type="match status" value="1"/>
</dbReference>
<dbReference type="CDD" id="cd03225">
    <property type="entry name" value="ABC_cobalt_CbiO_domain1"/>
    <property type="match status" value="1"/>
</dbReference>
<evidence type="ECO:0000313" key="11">
    <source>
        <dbReference type="Proteomes" id="UP000306912"/>
    </source>
</evidence>
<dbReference type="AlphaFoldDB" id="A0A5R8QC43"/>
<dbReference type="PROSITE" id="PS50893">
    <property type="entry name" value="ABC_TRANSPORTER_2"/>
    <property type="match status" value="1"/>
</dbReference>
<name>A0A5R8QC43_9FIRM</name>
<dbReference type="OrthoDB" id="9784332at2"/>
<dbReference type="RefSeq" id="WP_138190973.1">
    <property type="nucleotide sequence ID" value="NZ_VBWP01000005.1"/>
</dbReference>
<dbReference type="GO" id="GO:0042626">
    <property type="term" value="F:ATPase-coupled transmembrane transporter activity"/>
    <property type="evidence" value="ECO:0007669"/>
    <property type="project" value="TreeGrafter"/>
</dbReference>